<dbReference type="EMBL" id="JAUSUD010000023">
    <property type="protein sequence ID" value="MDQ0232677.1"/>
    <property type="molecule type" value="Genomic_DNA"/>
</dbReference>
<dbReference type="Pfam" id="PF14136">
    <property type="entry name" value="DUF4303"/>
    <property type="match status" value="1"/>
</dbReference>
<dbReference type="Proteomes" id="UP001234495">
    <property type="component" value="Unassembled WGS sequence"/>
</dbReference>
<proteinExistence type="predicted"/>
<gene>
    <name evidence="1" type="ORF">J2S19_003999</name>
</gene>
<dbReference type="RefSeq" id="WP_307344893.1">
    <property type="nucleotide sequence ID" value="NZ_JAUSUD010000023.1"/>
</dbReference>
<accession>A0ABT9ZK52</accession>
<keyword evidence="2" id="KW-1185">Reference proteome</keyword>
<dbReference type="InterPro" id="IPR025409">
    <property type="entry name" value="DUF4303"/>
</dbReference>
<organism evidence="1 2">
    <name type="scientific">Metabacillus malikii</name>
    <dbReference type="NCBI Taxonomy" id="1504265"/>
    <lineage>
        <taxon>Bacteria</taxon>
        <taxon>Bacillati</taxon>
        <taxon>Bacillota</taxon>
        <taxon>Bacilli</taxon>
        <taxon>Bacillales</taxon>
        <taxon>Bacillaceae</taxon>
        <taxon>Metabacillus</taxon>
    </lineage>
</organism>
<comment type="caution">
    <text evidence="1">The sequence shown here is derived from an EMBL/GenBank/DDBJ whole genome shotgun (WGS) entry which is preliminary data.</text>
</comment>
<name>A0ABT9ZK52_9BACI</name>
<protein>
    <recommendedName>
        <fullName evidence="3">DUF4303 domain-containing protein</fullName>
    </recommendedName>
</protein>
<evidence type="ECO:0000313" key="1">
    <source>
        <dbReference type="EMBL" id="MDQ0232677.1"/>
    </source>
</evidence>
<reference evidence="1 2" key="1">
    <citation type="submission" date="2023-07" db="EMBL/GenBank/DDBJ databases">
        <title>Genomic Encyclopedia of Type Strains, Phase IV (KMG-IV): sequencing the most valuable type-strain genomes for metagenomic binning, comparative biology and taxonomic classification.</title>
        <authorList>
            <person name="Goeker M."/>
        </authorList>
    </citation>
    <scope>NUCLEOTIDE SEQUENCE [LARGE SCALE GENOMIC DNA]</scope>
    <source>
        <strain evidence="1 2">DSM 29005</strain>
    </source>
</reference>
<evidence type="ECO:0008006" key="3">
    <source>
        <dbReference type="Google" id="ProtNLM"/>
    </source>
</evidence>
<evidence type="ECO:0000313" key="2">
    <source>
        <dbReference type="Proteomes" id="UP001234495"/>
    </source>
</evidence>
<sequence>MNFDYIVFRDKLIQSLENYFFEITKKYTDIYAFTLDCTGDVRSIGVIANTKANLEKQAQVDDEDYPYYQYCEAEWAIFHTFKDLSEEMSQFLETDRDTFTNPHTYMFTESFHEHVKKVMAACDEAIIRLKASEHFQKHPSIMLNFVIEDDSDKMNRVERYIRLNGTKAARDYEIHYDEFA</sequence>